<dbReference type="InterPro" id="IPR050835">
    <property type="entry name" value="ABC_transporter_sub-D"/>
</dbReference>
<comment type="caution">
    <text evidence="7">The sequence shown here is derived from an EMBL/GenBank/DDBJ whole genome shotgun (WGS) entry which is preliminary data.</text>
</comment>
<evidence type="ECO:0000313" key="8">
    <source>
        <dbReference type="Proteomes" id="UP000593567"/>
    </source>
</evidence>
<protein>
    <submittedName>
        <fullName evidence="7">ABCD3</fullName>
    </submittedName>
</protein>
<dbReference type="OrthoDB" id="422637at2759"/>
<dbReference type="PANTHER" id="PTHR11384:SF62">
    <property type="entry name" value="ATP-BINDING CASSETTE SUB-FAMILY D MEMBER 3"/>
    <property type="match status" value="1"/>
</dbReference>
<keyword evidence="1" id="KW-0813">Transport</keyword>
<dbReference type="GO" id="GO:0007031">
    <property type="term" value="P:peroxisome organization"/>
    <property type="evidence" value="ECO:0007669"/>
    <property type="project" value="TreeGrafter"/>
</dbReference>
<evidence type="ECO:0000256" key="4">
    <source>
        <dbReference type="ARBA" id="ARBA00023136"/>
    </source>
</evidence>
<dbReference type="GO" id="GO:0140359">
    <property type="term" value="F:ABC-type transporter activity"/>
    <property type="evidence" value="ECO:0007669"/>
    <property type="project" value="InterPro"/>
</dbReference>
<dbReference type="GO" id="GO:0006635">
    <property type="term" value="P:fatty acid beta-oxidation"/>
    <property type="evidence" value="ECO:0007669"/>
    <property type="project" value="TreeGrafter"/>
</dbReference>
<dbReference type="AlphaFoldDB" id="A0A7J7JI14"/>
<keyword evidence="3 5" id="KW-1133">Transmembrane helix</keyword>
<dbReference type="GO" id="GO:0015910">
    <property type="term" value="P:long-chain fatty acid import into peroxisome"/>
    <property type="evidence" value="ECO:0007669"/>
    <property type="project" value="TreeGrafter"/>
</dbReference>
<gene>
    <name evidence="7" type="ORF">EB796_016239</name>
</gene>
<sequence>MTFNLCSAKDLYWVDSVINVSSLSLILGHKANCKMVSFSKLRLTHKYYFSSSTAVAVFALTAAGIAIWRKRSINLIQSNERPNQFDDFSHAIKQADVHVKSKKKKATVDKVFFGRLIYLLKILVPGVFSSEVGYMLLAAASIIATTYCDLWVIQNTTHVQAAIVARDTVNYTKYLMTYVYAMPALAVSDKLLKIALDELKLKFRMNLSHFLYSKYLQ</sequence>
<accession>A0A7J7JI14</accession>
<evidence type="ECO:0000256" key="1">
    <source>
        <dbReference type="ARBA" id="ARBA00022448"/>
    </source>
</evidence>
<proteinExistence type="predicted"/>
<evidence type="ECO:0000313" key="7">
    <source>
        <dbReference type="EMBL" id="KAF6025463.1"/>
    </source>
</evidence>
<dbReference type="InterPro" id="IPR011527">
    <property type="entry name" value="ABC1_TM_dom"/>
</dbReference>
<keyword evidence="2 5" id="KW-0812">Transmembrane</keyword>
<dbReference type="GO" id="GO:0042760">
    <property type="term" value="P:very long-chain fatty acid catabolic process"/>
    <property type="evidence" value="ECO:0007669"/>
    <property type="project" value="TreeGrafter"/>
</dbReference>
<evidence type="ECO:0000256" key="2">
    <source>
        <dbReference type="ARBA" id="ARBA00022692"/>
    </source>
</evidence>
<dbReference type="GO" id="GO:0005324">
    <property type="term" value="F:long-chain fatty acid transmembrane transporter activity"/>
    <property type="evidence" value="ECO:0007669"/>
    <property type="project" value="TreeGrafter"/>
</dbReference>
<feature type="transmembrane region" description="Helical" evidence="5">
    <location>
        <begin position="47"/>
        <end position="68"/>
    </location>
</feature>
<dbReference type="PANTHER" id="PTHR11384">
    <property type="entry name" value="ATP-BINDING CASSETTE, SUB-FAMILY D MEMBER"/>
    <property type="match status" value="1"/>
</dbReference>
<dbReference type="Pfam" id="PF06472">
    <property type="entry name" value="ABC_membrane_2"/>
    <property type="match status" value="1"/>
</dbReference>
<organism evidence="7 8">
    <name type="scientific">Bugula neritina</name>
    <name type="common">Brown bryozoan</name>
    <name type="synonym">Sertularia neritina</name>
    <dbReference type="NCBI Taxonomy" id="10212"/>
    <lineage>
        <taxon>Eukaryota</taxon>
        <taxon>Metazoa</taxon>
        <taxon>Spiralia</taxon>
        <taxon>Lophotrochozoa</taxon>
        <taxon>Bryozoa</taxon>
        <taxon>Gymnolaemata</taxon>
        <taxon>Cheilostomatida</taxon>
        <taxon>Flustrina</taxon>
        <taxon>Buguloidea</taxon>
        <taxon>Bugulidae</taxon>
        <taxon>Bugula</taxon>
    </lineage>
</organism>
<feature type="domain" description="ABC transmembrane type-1" evidence="6">
    <location>
        <begin position="119"/>
        <end position="217"/>
    </location>
</feature>
<evidence type="ECO:0000256" key="5">
    <source>
        <dbReference type="SAM" id="Phobius"/>
    </source>
</evidence>
<dbReference type="GO" id="GO:0005524">
    <property type="term" value="F:ATP binding"/>
    <property type="evidence" value="ECO:0007669"/>
    <property type="project" value="InterPro"/>
</dbReference>
<evidence type="ECO:0000256" key="3">
    <source>
        <dbReference type="ARBA" id="ARBA00022989"/>
    </source>
</evidence>
<evidence type="ECO:0000259" key="6">
    <source>
        <dbReference type="Pfam" id="PF06472"/>
    </source>
</evidence>
<keyword evidence="8" id="KW-1185">Reference proteome</keyword>
<dbReference type="GO" id="GO:0005778">
    <property type="term" value="C:peroxisomal membrane"/>
    <property type="evidence" value="ECO:0007669"/>
    <property type="project" value="TreeGrafter"/>
</dbReference>
<name>A0A7J7JI14_BUGNE</name>
<feature type="transmembrane region" description="Helical" evidence="5">
    <location>
        <begin position="111"/>
        <end position="128"/>
    </location>
</feature>
<dbReference type="EMBL" id="VXIV02002458">
    <property type="protein sequence ID" value="KAF6025463.1"/>
    <property type="molecule type" value="Genomic_DNA"/>
</dbReference>
<dbReference type="Proteomes" id="UP000593567">
    <property type="component" value="Unassembled WGS sequence"/>
</dbReference>
<keyword evidence="4 5" id="KW-0472">Membrane</keyword>
<reference evidence="7" key="1">
    <citation type="submission" date="2020-06" db="EMBL/GenBank/DDBJ databases">
        <title>Draft genome of Bugula neritina, a colonial animal packing powerful symbionts and potential medicines.</title>
        <authorList>
            <person name="Rayko M."/>
        </authorList>
    </citation>
    <scope>NUCLEOTIDE SEQUENCE [LARGE SCALE GENOMIC DNA]</scope>
    <source>
        <strain evidence="7">Kwan_BN1</strain>
    </source>
</reference>
<feature type="transmembrane region" description="Helical" evidence="5">
    <location>
        <begin position="134"/>
        <end position="153"/>
    </location>
</feature>